<accession>A0AAV7S533</accession>
<dbReference type="AlphaFoldDB" id="A0AAV7S533"/>
<proteinExistence type="predicted"/>
<comment type="caution">
    <text evidence="1">The sequence shown here is derived from an EMBL/GenBank/DDBJ whole genome shotgun (WGS) entry which is preliminary data.</text>
</comment>
<dbReference type="Proteomes" id="UP001066276">
    <property type="component" value="Chromosome 4_2"/>
</dbReference>
<sequence length="73" mass="7707">MPALDKGLEVHGVLGAVVLCPSQQPYQFLGKRASIAAEMPALDKGLEVFGVLGAVVLCPSQQPDQFLGKRTSQ</sequence>
<organism evidence="1 2">
    <name type="scientific">Pleurodeles waltl</name>
    <name type="common">Iberian ribbed newt</name>
    <dbReference type="NCBI Taxonomy" id="8319"/>
    <lineage>
        <taxon>Eukaryota</taxon>
        <taxon>Metazoa</taxon>
        <taxon>Chordata</taxon>
        <taxon>Craniata</taxon>
        <taxon>Vertebrata</taxon>
        <taxon>Euteleostomi</taxon>
        <taxon>Amphibia</taxon>
        <taxon>Batrachia</taxon>
        <taxon>Caudata</taxon>
        <taxon>Salamandroidea</taxon>
        <taxon>Salamandridae</taxon>
        <taxon>Pleurodelinae</taxon>
        <taxon>Pleurodeles</taxon>
    </lineage>
</organism>
<reference evidence="1" key="1">
    <citation type="journal article" date="2022" name="bioRxiv">
        <title>Sequencing and chromosome-scale assembly of the giantPleurodeles waltlgenome.</title>
        <authorList>
            <person name="Brown T."/>
            <person name="Elewa A."/>
            <person name="Iarovenko S."/>
            <person name="Subramanian E."/>
            <person name="Araus A.J."/>
            <person name="Petzold A."/>
            <person name="Susuki M."/>
            <person name="Suzuki K.-i.T."/>
            <person name="Hayashi T."/>
            <person name="Toyoda A."/>
            <person name="Oliveira C."/>
            <person name="Osipova E."/>
            <person name="Leigh N.D."/>
            <person name="Simon A."/>
            <person name="Yun M.H."/>
        </authorList>
    </citation>
    <scope>NUCLEOTIDE SEQUENCE</scope>
    <source>
        <strain evidence="1">20211129_DDA</strain>
        <tissue evidence="1">Liver</tissue>
    </source>
</reference>
<evidence type="ECO:0000313" key="2">
    <source>
        <dbReference type="Proteomes" id="UP001066276"/>
    </source>
</evidence>
<evidence type="ECO:0000313" key="1">
    <source>
        <dbReference type="EMBL" id="KAJ1160101.1"/>
    </source>
</evidence>
<keyword evidence="2" id="KW-1185">Reference proteome</keyword>
<dbReference type="EMBL" id="JANPWB010000008">
    <property type="protein sequence ID" value="KAJ1160101.1"/>
    <property type="molecule type" value="Genomic_DNA"/>
</dbReference>
<gene>
    <name evidence="1" type="ORF">NDU88_000603</name>
</gene>
<name>A0AAV7S533_PLEWA</name>
<protein>
    <submittedName>
        <fullName evidence="1">Uncharacterized protein</fullName>
    </submittedName>
</protein>